<feature type="domain" description="PAS" evidence="15">
    <location>
        <begin position="181"/>
        <end position="225"/>
    </location>
</feature>
<dbReference type="Pfam" id="PF13426">
    <property type="entry name" value="PAS_9"/>
    <property type="match status" value="2"/>
</dbReference>
<evidence type="ECO:0000256" key="10">
    <source>
        <dbReference type="ARBA" id="ARBA00023136"/>
    </source>
</evidence>
<dbReference type="OrthoDB" id="5519028at2"/>
<keyword evidence="4 11" id="KW-0597">Phosphoprotein</keyword>
<dbReference type="PROSITE" id="PS50112">
    <property type="entry name" value="PAS"/>
    <property type="match status" value="1"/>
</dbReference>
<keyword evidence="6" id="KW-0547">Nucleotide-binding</keyword>
<dbReference type="SMART" id="SM00388">
    <property type="entry name" value="HisKA"/>
    <property type="match status" value="1"/>
</dbReference>
<dbReference type="SUPFAM" id="SSF47384">
    <property type="entry name" value="Homodimeric domain of signal transducing histidine kinase"/>
    <property type="match status" value="1"/>
</dbReference>
<evidence type="ECO:0000259" key="16">
    <source>
        <dbReference type="PROSITE" id="PS50113"/>
    </source>
</evidence>
<dbReference type="GO" id="GO:0005524">
    <property type="term" value="F:ATP binding"/>
    <property type="evidence" value="ECO:0007669"/>
    <property type="project" value="UniProtKB-KW"/>
</dbReference>
<dbReference type="FunFam" id="1.10.287.130:FF:000038">
    <property type="entry name" value="Sensory transduction histidine kinase"/>
    <property type="match status" value="1"/>
</dbReference>
<accession>A0A1I4PUQ0</accession>
<dbReference type="SMART" id="SM00387">
    <property type="entry name" value="HATPase_c"/>
    <property type="match status" value="1"/>
</dbReference>
<dbReference type="InterPro" id="IPR035965">
    <property type="entry name" value="PAS-like_dom_sf"/>
</dbReference>
<dbReference type="Pfam" id="PF00072">
    <property type="entry name" value="Response_reg"/>
    <property type="match status" value="2"/>
</dbReference>
<dbReference type="SUPFAM" id="SSF55785">
    <property type="entry name" value="PYP-like sensor domain (PAS domain)"/>
    <property type="match status" value="2"/>
</dbReference>
<sequence length="853" mass="90911">MHRTSLGGNASERPSGLEGNLELLRQETLLKTGALQDAIFNSAYFSSIATDEKGVIQIFNVGAERMLGYAALDVLNRITPADISDPAELIARAATLSLELDTPITPGFEALVFKASRGIEDIYELTYVRKDGSRFPAVVSVTALRDAGEAIIGYLLIGTDNTARKQVEAAQALLDQRLRDQQFYTRSLIESNIDALMMTDPQGIISDVNQQMVALTGRTRDELIGAPCKKFFTDPARADAAIRRVLTEHKVSDYELTVRAINGEETVVSYNAATFHDRDRQLQGVFAAARDVTERKRFERALEDKNVELQRASRMKSEFLATMSHELRTPLNAIIGFSEALKDGLMGPTSELQHEYIDDIFSSGHHLLALISDILDLSKVEAGMMALELEPVDLNALLAGSLTMVREKAAAAQVVLELAAPEALGAPLLDLRKTKQIVYNLLSNAVKFGADGKAVTLAARRVPRAVVGTLAGDWPVHRFALADNEHQHFLEISVADSGIGISPGDMAKLFQAFSQIDSSLARKFEGTGLGLAMVKQLAELHGGTVAVASAVERGARFAVWLPLRAALATPDADSAPAATGRAAEGGGGGGGGAEAEGAGAAAPGERTALVVEDNDQAAELARLLLEAEGFSVLRAASAEEALRMAPRQPLSLIALDIQLPGIDGWEFLQRIRDDAALCRVPVVVVSGGADAELALAGGAAAALQKPISRGQLKAALAALALAPAPEHSRTVLVVDDDPKAVEVIAGFLRPPAYSVARAYSGVEALSLAQRLRPDLILLDLMMPGMDGLDVVAALRGDPLTAAIPLLVVTAKQIGERERGALDDARARPVRVVEKAGFNQGRFLAEVRRALAPH</sequence>
<feature type="domain" description="Response regulatory" evidence="14">
    <location>
        <begin position="730"/>
        <end position="842"/>
    </location>
</feature>
<protein>
    <recommendedName>
        <fullName evidence="3">histidine kinase</fullName>
        <ecNumber evidence="3">2.7.13.3</ecNumber>
    </recommendedName>
</protein>
<dbReference type="PROSITE" id="PS50113">
    <property type="entry name" value="PAC"/>
    <property type="match status" value="2"/>
</dbReference>
<dbReference type="GO" id="GO:0000155">
    <property type="term" value="F:phosphorelay sensor kinase activity"/>
    <property type="evidence" value="ECO:0007669"/>
    <property type="project" value="InterPro"/>
</dbReference>
<feature type="compositionally biased region" description="Low complexity" evidence="12">
    <location>
        <begin position="572"/>
        <end position="582"/>
    </location>
</feature>
<evidence type="ECO:0000256" key="11">
    <source>
        <dbReference type="PROSITE-ProRule" id="PRU00169"/>
    </source>
</evidence>
<keyword evidence="8" id="KW-0067">ATP-binding</keyword>
<evidence type="ECO:0000256" key="8">
    <source>
        <dbReference type="ARBA" id="ARBA00022840"/>
    </source>
</evidence>
<proteinExistence type="predicted"/>
<keyword evidence="7" id="KW-0418">Kinase</keyword>
<keyword evidence="18" id="KW-1185">Reference proteome</keyword>
<evidence type="ECO:0000256" key="12">
    <source>
        <dbReference type="SAM" id="MobiDB-lite"/>
    </source>
</evidence>
<evidence type="ECO:0000259" key="15">
    <source>
        <dbReference type="PROSITE" id="PS50112"/>
    </source>
</evidence>
<feature type="domain" description="Response regulatory" evidence="14">
    <location>
        <begin position="607"/>
        <end position="720"/>
    </location>
</feature>
<feature type="modified residue" description="4-aspartylphosphate" evidence="11">
    <location>
        <position position="656"/>
    </location>
</feature>
<keyword evidence="9" id="KW-0902">Two-component regulatory system</keyword>
<dbReference type="Gene3D" id="3.30.450.20">
    <property type="entry name" value="PAS domain"/>
    <property type="match status" value="2"/>
</dbReference>
<dbReference type="InterPro" id="IPR003661">
    <property type="entry name" value="HisK_dim/P_dom"/>
</dbReference>
<dbReference type="InterPro" id="IPR001610">
    <property type="entry name" value="PAC"/>
</dbReference>
<dbReference type="InterPro" id="IPR005467">
    <property type="entry name" value="His_kinase_dom"/>
</dbReference>
<dbReference type="AlphaFoldDB" id="A0A1I4PUQ0"/>
<comment type="catalytic activity">
    <reaction evidence="1">
        <text>ATP + protein L-histidine = ADP + protein N-phospho-L-histidine.</text>
        <dbReference type="EC" id="2.7.13.3"/>
    </reaction>
</comment>
<dbReference type="CDD" id="cd16922">
    <property type="entry name" value="HATPase_EvgS-ArcB-TorS-like"/>
    <property type="match status" value="1"/>
</dbReference>
<evidence type="ECO:0000256" key="2">
    <source>
        <dbReference type="ARBA" id="ARBA00004370"/>
    </source>
</evidence>
<evidence type="ECO:0000256" key="7">
    <source>
        <dbReference type="ARBA" id="ARBA00022777"/>
    </source>
</evidence>
<dbReference type="NCBIfam" id="TIGR00229">
    <property type="entry name" value="sensory_box"/>
    <property type="match status" value="1"/>
</dbReference>
<evidence type="ECO:0000313" key="18">
    <source>
        <dbReference type="Proteomes" id="UP000199470"/>
    </source>
</evidence>
<evidence type="ECO:0000256" key="6">
    <source>
        <dbReference type="ARBA" id="ARBA00022741"/>
    </source>
</evidence>
<dbReference type="InterPro" id="IPR000700">
    <property type="entry name" value="PAS-assoc_C"/>
</dbReference>
<evidence type="ECO:0000256" key="1">
    <source>
        <dbReference type="ARBA" id="ARBA00000085"/>
    </source>
</evidence>
<dbReference type="InterPro" id="IPR000014">
    <property type="entry name" value="PAS"/>
</dbReference>
<reference evidence="17 18" key="1">
    <citation type="submission" date="2016-10" db="EMBL/GenBank/DDBJ databases">
        <authorList>
            <person name="de Groot N.N."/>
        </authorList>
    </citation>
    <scope>NUCLEOTIDE SEQUENCE [LARGE SCALE GENOMIC DNA]</scope>
    <source>
        <strain evidence="17 18">ATCC 43154</strain>
    </source>
</reference>
<dbReference type="InterPro" id="IPR001789">
    <property type="entry name" value="Sig_transdc_resp-reg_receiver"/>
</dbReference>
<dbReference type="SMART" id="SM00086">
    <property type="entry name" value="PAC"/>
    <property type="match status" value="2"/>
</dbReference>
<comment type="subcellular location">
    <subcellularLocation>
        <location evidence="2">Membrane</location>
    </subcellularLocation>
</comment>
<gene>
    <name evidence="17" type="ORF">SAMN02982985_03604</name>
</gene>
<feature type="domain" description="Histidine kinase" evidence="13">
    <location>
        <begin position="322"/>
        <end position="565"/>
    </location>
</feature>
<dbReference type="GO" id="GO:0009927">
    <property type="term" value="F:histidine phosphotransfer kinase activity"/>
    <property type="evidence" value="ECO:0007669"/>
    <property type="project" value="TreeGrafter"/>
</dbReference>
<dbReference type="PRINTS" id="PR00344">
    <property type="entry name" value="BCTRLSENSOR"/>
</dbReference>
<dbReference type="CDD" id="cd00130">
    <property type="entry name" value="PAS"/>
    <property type="match status" value="2"/>
</dbReference>
<feature type="modified residue" description="4-aspartylphosphate" evidence="11">
    <location>
        <position position="779"/>
    </location>
</feature>
<dbReference type="InterPro" id="IPR004358">
    <property type="entry name" value="Sig_transdc_His_kin-like_C"/>
</dbReference>
<dbReference type="InterPro" id="IPR036097">
    <property type="entry name" value="HisK_dim/P_sf"/>
</dbReference>
<dbReference type="PROSITE" id="PS50109">
    <property type="entry name" value="HIS_KIN"/>
    <property type="match status" value="1"/>
</dbReference>
<dbReference type="Gene3D" id="1.10.287.130">
    <property type="match status" value="1"/>
</dbReference>
<keyword evidence="10" id="KW-0472">Membrane</keyword>
<dbReference type="SUPFAM" id="SSF55874">
    <property type="entry name" value="ATPase domain of HSP90 chaperone/DNA topoisomerase II/histidine kinase"/>
    <property type="match status" value="1"/>
</dbReference>
<dbReference type="SMART" id="SM00091">
    <property type="entry name" value="PAS"/>
    <property type="match status" value="2"/>
</dbReference>
<dbReference type="Pfam" id="PF02518">
    <property type="entry name" value="HATPase_c"/>
    <property type="match status" value="1"/>
</dbReference>
<evidence type="ECO:0000256" key="4">
    <source>
        <dbReference type="ARBA" id="ARBA00022553"/>
    </source>
</evidence>
<feature type="domain" description="PAC" evidence="16">
    <location>
        <begin position="121"/>
        <end position="173"/>
    </location>
</feature>
<feature type="domain" description="PAC" evidence="16">
    <location>
        <begin position="252"/>
        <end position="304"/>
    </location>
</feature>
<dbReference type="SUPFAM" id="SSF52172">
    <property type="entry name" value="CheY-like"/>
    <property type="match status" value="2"/>
</dbReference>
<feature type="compositionally biased region" description="Gly residues" evidence="12">
    <location>
        <begin position="583"/>
        <end position="594"/>
    </location>
</feature>
<dbReference type="EC" id="2.7.13.3" evidence="3"/>
<evidence type="ECO:0000256" key="3">
    <source>
        <dbReference type="ARBA" id="ARBA00012438"/>
    </source>
</evidence>
<dbReference type="Gene3D" id="3.30.565.10">
    <property type="entry name" value="Histidine kinase-like ATPase, C-terminal domain"/>
    <property type="match status" value="1"/>
</dbReference>
<evidence type="ECO:0000259" key="13">
    <source>
        <dbReference type="PROSITE" id="PS50109"/>
    </source>
</evidence>
<evidence type="ECO:0000256" key="9">
    <source>
        <dbReference type="ARBA" id="ARBA00023012"/>
    </source>
</evidence>
<dbReference type="Proteomes" id="UP000199470">
    <property type="component" value="Unassembled WGS sequence"/>
</dbReference>
<name>A0A1I4PUQ0_9BURK</name>
<evidence type="ECO:0000259" key="14">
    <source>
        <dbReference type="PROSITE" id="PS50110"/>
    </source>
</evidence>
<dbReference type="CDD" id="cd00082">
    <property type="entry name" value="HisKA"/>
    <property type="match status" value="1"/>
</dbReference>
<organism evidence="17 18">
    <name type="scientific">Rugamonas rubra</name>
    <dbReference type="NCBI Taxonomy" id="758825"/>
    <lineage>
        <taxon>Bacteria</taxon>
        <taxon>Pseudomonadati</taxon>
        <taxon>Pseudomonadota</taxon>
        <taxon>Betaproteobacteria</taxon>
        <taxon>Burkholderiales</taxon>
        <taxon>Oxalobacteraceae</taxon>
        <taxon>Telluria group</taxon>
        <taxon>Rugamonas</taxon>
    </lineage>
</organism>
<dbReference type="InterPro" id="IPR003594">
    <property type="entry name" value="HATPase_dom"/>
</dbReference>
<evidence type="ECO:0000256" key="5">
    <source>
        <dbReference type="ARBA" id="ARBA00022679"/>
    </source>
</evidence>
<dbReference type="InterPro" id="IPR011006">
    <property type="entry name" value="CheY-like_superfamily"/>
</dbReference>
<dbReference type="RefSeq" id="WP_093389083.1">
    <property type="nucleotide sequence ID" value="NZ_FOTW01000017.1"/>
</dbReference>
<dbReference type="GO" id="GO:0005886">
    <property type="term" value="C:plasma membrane"/>
    <property type="evidence" value="ECO:0007669"/>
    <property type="project" value="TreeGrafter"/>
</dbReference>
<feature type="region of interest" description="Disordered" evidence="12">
    <location>
        <begin position="572"/>
        <end position="599"/>
    </location>
</feature>
<keyword evidence="5" id="KW-0808">Transferase</keyword>
<dbReference type="STRING" id="758825.SAMN02982985_03604"/>
<dbReference type="SMART" id="SM00448">
    <property type="entry name" value="REC"/>
    <property type="match status" value="2"/>
</dbReference>
<dbReference type="PANTHER" id="PTHR43047">
    <property type="entry name" value="TWO-COMPONENT HISTIDINE PROTEIN KINASE"/>
    <property type="match status" value="1"/>
</dbReference>
<dbReference type="PROSITE" id="PS50110">
    <property type="entry name" value="RESPONSE_REGULATORY"/>
    <property type="match status" value="2"/>
</dbReference>
<dbReference type="EMBL" id="FOTW01000017">
    <property type="protein sequence ID" value="SFM31200.1"/>
    <property type="molecule type" value="Genomic_DNA"/>
</dbReference>
<evidence type="ECO:0000313" key="17">
    <source>
        <dbReference type="EMBL" id="SFM31200.1"/>
    </source>
</evidence>
<dbReference type="InterPro" id="IPR036890">
    <property type="entry name" value="HATPase_C_sf"/>
</dbReference>
<dbReference type="Pfam" id="PF00512">
    <property type="entry name" value="HisKA"/>
    <property type="match status" value="1"/>
</dbReference>
<dbReference type="PANTHER" id="PTHR43047:SF63">
    <property type="entry name" value="HISTIDINE KINASE"/>
    <property type="match status" value="1"/>
</dbReference>
<dbReference type="Gene3D" id="3.40.50.2300">
    <property type="match status" value="2"/>
</dbReference>